<accession>A0AAD1RXS6</accession>
<proteinExistence type="predicted"/>
<evidence type="ECO:0000256" key="1">
    <source>
        <dbReference type="SAM" id="MobiDB-lite"/>
    </source>
</evidence>
<feature type="non-terminal residue" evidence="2">
    <location>
        <position position="1"/>
    </location>
</feature>
<organism evidence="2 3">
    <name type="scientific">Pelobates cultripes</name>
    <name type="common">Western spadefoot toad</name>
    <dbReference type="NCBI Taxonomy" id="61616"/>
    <lineage>
        <taxon>Eukaryota</taxon>
        <taxon>Metazoa</taxon>
        <taxon>Chordata</taxon>
        <taxon>Craniata</taxon>
        <taxon>Vertebrata</taxon>
        <taxon>Euteleostomi</taxon>
        <taxon>Amphibia</taxon>
        <taxon>Batrachia</taxon>
        <taxon>Anura</taxon>
        <taxon>Pelobatoidea</taxon>
        <taxon>Pelobatidae</taxon>
        <taxon>Pelobates</taxon>
    </lineage>
</organism>
<gene>
    <name evidence="2" type="ORF">PECUL_23A003388</name>
</gene>
<keyword evidence="3" id="KW-1185">Reference proteome</keyword>
<reference evidence="2" key="1">
    <citation type="submission" date="2022-03" db="EMBL/GenBank/DDBJ databases">
        <authorList>
            <person name="Alioto T."/>
            <person name="Alioto T."/>
            <person name="Gomez Garrido J."/>
        </authorList>
    </citation>
    <scope>NUCLEOTIDE SEQUENCE</scope>
</reference>
<dbReference type="EMBL" id="OW240915">
    <property type="protein sequence ID" value="CAH2283329.1"/>
    <property type="molecule type" value="Genomic_DNA"/>
</dbReference>
<feature type="region of interest" description="Disordered" evidence="1">
    <location>
        <begin position="1"/>
        <end position="87"/>
    </location>
</feature>
<protein>
    <submittedName>
        <fullName evidence="2">Uncharacterized protein</fullName>
    </submittedName>
</protein>
<evidence type="ECO:0000313" key="3">
    <source>
        <dbReference type="Proteomes" id="UP001295444"/>
    </source>
</evidence>
<feature type="compositionally biased region" description="Polar residues" evidence="1">
    <location>
        <begin position="36"/>
        <end position="54"/>
    </location>
</feature>
<feature type="compositionally biased region" description="Basic and acidic residues" evidence="1">
    <location>
        <begin position="1"/>
        <end position="11"/>
    </location>
</feature>
<evidence type="ECO:0000313" key="2">
    <source>
        <dbReference type="EMBL" id="CAH2283329.1"/>
    </source>
</evidence>
<dbReference type="Proteomes" id="UP001295444">
    <property type="component" value="Chromosome 04"/>
</dbReference>
<name>A0AAD1RXS6_PELCU</name>
<sequence length="130" mass="14139">RGKQEVAKDKGATNSPLIKISCWGGRSLTPSRADASHTSSGPTGGNRTKSSGYQARNRWPVWDIPVPSGHTDQQRKRATQSQDKAGQQIHMVQPKWLPSLVLQSEAPALKHTCPLWQCLTSNVKASGKPC</sequence>
<dbReference type="AlphaFoldDB" id="A0AAD1RXS6"/>